<organism evidence="1">
    <name type="scientific">Arundo donax</name>
    <name type="common">Giant reed</name>
    <name type="synonym">Donax arundinaceus</name>
    <dbReference type="NCBI Taxonomy" id="35708"/>
    <lineage>
        <taxon>Eukaryota</taxon>
        <taxon>Viridiplantae</taxon>
        <taxon>Streptophyta</taxon>
        <taxon>Embryophyta</taxon>
        <taxon>Tracheophyta</taxon>
        <taxon>Spermatophyta</taxon>
        <taxon>Magnoliopsida</taxon>
        <taxon>Liliopsida</taxon>
        <taxon>Poales</taxon>
        <taxon>Poaceae</taxon>
        <taxon>PACMAD clade</taxon>
        <taxon>Arundinoideae</taxon>
        <taxon>Arundineae</taxon>
        <taxon>Arundo</taxon>
    </lineage>
</organism>
<accession>A0A0A9CEE4</accession>
<dbReference type="EMBL" id="GBRH01225062">
    <property type="protein sequence ID" value="JAD72833.1"/>
    <property type="molecule type" value="Transcribed_RNA"/>
</dbReference>
<protein>
    <submittedName>
        <fullName evidence="1">Uncharacterized protein</fullName>
    </submittedName>
</protein>
<reference evidence="1" key="2">
    <citation type="journal article" date="2015" name="Data Brief">
        <title>Shoot transcriptome of the giant reed, Arundo donax.</title>
        <authorList>
            <person name="Barrero R.A."/>
            <person name="Guerrero F.D."/>
            <person name="Moolhuijzen P."/>
            <person name="Goolsby J.A."/>
            <person name="Tidwell J."/>
            <person name="Bellgard S.E."/>
            <person name="Bellgard M.I."/>
        </authorList>
    </citation>
    <scope>NUCLEOTIDE SEQUENCE</scope>
    <source>
        <tissue evidence="1">Shoot tissue taken approximately 20 cm above the soil surface</tissue>
    </source>
</reference>
<sequence length="34" mass="3784">MNVTIHYASFGSIHLMKIKYQGRNGCFHSGAAED</sequence>
<evidence type="ECO:0000313" key="1">
    <source>
        <dbReference type="EMBL" id="JAD72833.1"/>
    </source>
</evidence>
<name>A0A0A9CEE4_ARUDO</name>
<dbReference type="AlphaFoldDB" id="A0A0A9CEE4"/>
<reference evidence="1" key="1">
    <citation type="submission" date="2014-09" db="EMBL/GenBank/DDBJ databases">
        <authorList>
            <person name="Magalhaes I.L.F."/>
            <person name="Oliveira U."/>
            <person name="Santos F.R."/>
            <person name="Vidigal T.H.D.A."/>
            <person name="Brescovit A.D."/>
            <person name="Santos A.J."/>
        </authorList>
    </citation>
    <scope>NUCLEOTIDE SEQUENCE</scope>
    <source>
        <tissue evidence="1">Shoot tissue taken approximately 20 cm above the soil surface</tissue>
    </source>
</reference>
<proteinExistence type="predicted"/>